<dbReference type="Proteomes" id="UP000596827">
    <property type="component" value="Unassembled WGS sequence"/>
</dbReference>
<feature type="transmembrane region" description="Helical" evidence="1">
    <location>
        <begin position="176"/>
        <end position="195"/>
    </location>
</feature>
<feature type="transmembrane region" description="Helical" evidence="1">
    <location>
        <begin position="32"/>
        <end position="50"/>
    </location>
</feature>
<keyword evidence="3" id="KW-1185">Reference proteome</keyword>
<protein>
    <recommendedName>
        <fullName evidence="4">MFS transporter permease</fullName>
    </recommendedName>
</protein>
<proteinExistence type="predicted"/>
<dbReference type="AlphaFoldDB" id="A0A923MB39"/>
<dbReference type="RefSeq" id="WP_187082586.1">
    <property type="nucleotide sequence ID" value="NZ_JACORU010000006.1"/>
</dbReference>
<keyword evidence="1" id="KW-0812">Transmembrane</keyword>
<dbReference type="EMBL" id="JACORU010000006">
    <property type="protein sequence ID" value="MBC5766104.1"/>
    <property type="molecule type" value="Genomic_DNA"/>
</dbReference>
<evidence type="ECO:0008006" key="4">
    <source>
        <dbReference type="Google" id="ProtNLM"/>
    </source>
</evidence>
<dbReference type="Pfam" id="PF19540">
    <property type="entry name" value="DUF6064"/>
    <property type="match status" value="1"/>
</dbReference>
<reference evidence="2" key="1">
    <citation type="submission" date="2020-08" db="EMBL/GenBank/DDBJ databases">
        <title>Ramlibacter sp. GTP1 16S ribosomal RNA gene genome sequencing and assembly.</title>
        <authorList>
            <person name="Kang M."/>
        </authorList>
    </citation>
    <scope>NUCLEOTIDE SEQUENCE</scope>
    <source>
        <strain evidence="2">GTP1</strain>
    </source>
</reference>
<keyword evidence="1" id="KW-0472">Membrane</keyword>
<feature type="transmembrane region" description="Helical" evidence="1">
    <location>
        <begin position="118"/>
        <end position="141"/>
    </location>
</feature>
<feature type="transmembrane region" description="Helical" evidence="1">
    <location>
        <begin position="57"/>
        <end position="75"/>
    </location>
</feature>
<comment type="caution">
    <text evidence="2">The sequence shown here is derived from an EMBL/GenBank/DDBJ whole genome shotgun (WGS) entry which is preliminary data.</text>
</comment>
<evidence type="ECO:0000313" key="3">
    <source>
        <dbReference type="Proteomes" id="UP000596827"/>
    </source>
</evidence>
<evidence type="ECO:0000256" key="1">
    <source>
        <dbReference type="SAM" id="Phobius"/>
    </source>
</evidence>
<feature type="transmembrane region" description="Helical" evidence="1">
    <location>
        <begin position="87"/>
        <end position="106"/>
    </location>
</feature>
<gene>
    <name evidence="2" type="ORF">H8R02_16675</name>
</gene>
<organism evidence="2 3">
    <name type="scientific">Ramlibacter albus</name>
    <dbReference type="NCBI Taxonomy" id="2079448"/>
    <lineage>
        <taxon>Bacteria</taxon>
        <taxon>Pseudomonadati</taxon>
        <taxon>Pseudomonadota</taxon>
        <taxon>Betaproteobacteria</taxon>
        <taxon>Burkholderiales</taxon>
        <taxon>Comamonadaceae</taxon>
        <taxon>Ramlibacter</taxon>
    </lineage>
</organism>
<dbReference type="InterPro" id="IPR045708">
    <property type="entry name" value="DUF6064"/>
</dbReference>
<evidence type="ECO:0000313" key="2">
    <source>
        <dbReference type="EMBL" id="MBC5766104.1"/>
    </source>
</evidence>
<sequence length="197" mass="21914">MTEWWTYRLHSFLMFSPRTYWRTVENYNAETWPAHAIAVLGAVSVMLLTHRRQAPRVLALLLAVAWLWVAWAFLWQRYSPIFLGGPWLAAAFAMQGIALLYVAIFGPRPAEEGMVMRSSLATVLVYFGLMVVPVATALVTPARVHLFGTMPDPTALTTLGVIVAGALPASRRARRWLAVVPVLALLAGGLTWWALLE</sequence>
<accession>A0A923MB39</accession>
<feature type="transmembrane region" description="Helical" evidence="1">
    <location>
        <begin position="153"/>
        <end position="169"/>
    </location>
</feature>
<name>A0A923MB39_9BURK</name>
<keyword evidence="1" id="KW-1133">Transmembrane helix</keyword>